<feature type="domain" description="Protein kinase" evidence="7">
    <location>
        <begin position="36"/>
        <end position="153"/>
    </location>
</feature>
<dbReference type="InterPro" id="IPR001245">
    <property type="entry name" value="Ser-Thr/Tyr_kinase_cat_dom"/>
</dbReference>
<evidence type="ECO:0000313" key="9">
    <source>
        <dbReference type="EMBL" id="OTG05464.1"/>
    </source>
</evidence>
<evidence type="ECO:0000256" key="2">
    <source>
        <dbReference type="ARBA" id="ARBA00022679"/>
    </source>
</evidence>
<dbReference type="PANTHER" id="PTHR27003:SF408">
    <property type="entry name" value="PROTEIN KINASE DOMAIN-CONTAINING PROTEIN"/>
    <property type="match status" value="1"/>
</dbReference>
<protein>
    <recommendedName>
        <fullName evidence="7">Protein kinase domain-containing protein</fullName>
    </recommendedName>
</protein>
<evidence type="ECO:0000313" key="8">
    <source>
        <dbReference type="EMBL" id="KAF5778334.1"/>
    </source>
</evidence>
<evidence type="ECO:0000313" key="10">
    <source>
        <dbReference type="Proteomes" id="UP000215914"/>
    </source>
</evidence>
<dbReference type="GO" id="GO:0004674">
    <property type="term" value="F:protein serine/threonine kinase activity"/>
    <property type="evidence" value="ECO:0007669"/>
    <property type="project" value="UniProtKB-KW"/>
</dbReference>
<evidence type="ECO:0000259" key="7">
    <source>
        <dbReference type="PROSITE" id="PS50011"/>
    </source>
</evidence>
<organism evidence="9 10">
    <name type="scientific">Helianthus annuus</name>
    <name type="common">Common sunflower</name>
    <dbReference type="NCBI Taxonomy" id="4232"/>
    <lineage>
        <taxon>Eukaryota</taxon>
        <taxon>Viridiplantae</taxon>
        <taxon>Streptophyta</taxon>
        <taxon>Embryophyta</taxon>
        <taxon>Tracheophyta</taxon>
        <taxon>Spermatophyta</taxon>
        <taxon>Magnoliopsida</taxon>
        <taxon>eudicotyledons</taxon>
        <taxon>Gunneridae</taxon>
        <taxon>Pentapetalae</taxon>
        <taxon>asterids</taxon>
        <taxon>campanulids</taxon>
        <taxon>Asterales</taxon>
        <taxon>Asteraceae</taxon>
        <taxon>Asteroideae</taxon>
        <taxon>Heliantheae alliance</taxon>
        <taxon>Heliantheae</taxon>
        <taxon>Helianthus</taxon>
    </lineage>
</organism>
<reference evidence="9" key="2">
    <citation type="submission" date="2017-02" db="EMBL/GenBank/DDBJ databases">
        <title>Sunflower complete genome.</title>
        <authorList>
            <person name="Langlade N."/>
            <person name="Munos S."/>
        </authorList>
    </citation>
    <scope>NUCLEOTIDE SEQUENCE [LARGE SCALE GENOMIC DNA]</scope>
    <source>
        <tissue evidence="9">Leaves</tissue>
    </source>
</reference>
<proteinExistence type="predicted"/>
<dbReference type="AlphaFoldDB" id="A0A251T3H6"/>
<keyword evidence="1" id="KW-0723">Serine/threonine-protein kinase</keyword>
<keyword evidence="3 6" id="KW-0547">Nucleotide-binding</keyword>
<dbReference type="OMA" id="MWPADVT"/>
<dbReference type="InterPro" id="IPR020635">
    <property type="entry name" value="Tyr_kinase_cat_dom"/>
</dbReference>
<name>A0A251T3H6_HELAN</name>
<dbReference type="Pfam" id="PF07714">
    <property type="entry name" value="PK_Tyr_Ser-Thr"/>
    <property type="match status" value="1"/>
</dbReference>
<reference evidence="8 10" key="1">
    <citation type="journal article" date="2017" name="Nature">
        <title>The sunflower genome provides insights into oil metabolism, flowering and Asterid evolution.</title>
        <authorList>
            <person name="Badouin H."/>
            <person name="Gouzy J."/>
            <person name="Grassa C.J."/>
            <person name="Murat F."/>
            <person name="Staton S.E."/>
            <person name="Cottret L."/>
            <person name="Lelandais-Briere C."/>
            <person name="Owens G.L."/>
            <person name="Carrere S."/>
            <person name="Mayjonade B."/>
            <person name="Legrand L."/>
            <person name="Gill N."/>
            <person name="Kane N.C."/>
            <person name="Bowers J.E."/>
            <person name="Hubner S."/>
            <person name="Bellec A."/>
            <person name="Berard A."/>
            <person name="Berges H."/>
            <person name="Blanchet N."/>
            <person name="Boniface M.C."/>
            <person name="Brunel D."/>
            <person name="Catrice O."/>
            <person name="Chaidir N."/>
            <person name="Claudel C."/>
            <person name="Donnadieu C."/>
            <person name="Faraut T."/>
            <person name="Fievet G."/>
            <person name="Helmstetter N."/>
            <person name="King M."/>
            <person name="Knapp S.J."/>
            <person name="Lai Z."/>
            <person name="Le Paslier M.C."/>
            <person name="Lippi Y."/>
            <person name="Lorenzon L."/>
            <person name="Mandel J.R."/>
            <person name="Marage G."/>
            <person name="Marchand G."/>
            <person name="Marquand E."/>
            <person name="Bret-Mestries E."/>
            <person name="Morien E."/>
            <person name="Nambeesan S."/>
            <person name="Nguyen T."/>
            <person name="Pegot-Espagnet P."/>
            <person name="Pouilly N."/>
            <person name="Raftis F."/>
            <person name="Sallet E."/>
            <person name="Schiex T."/>
            <person name="Thomas J."/>
            <person name="Vandecasteele C."/>
            <person name="Vares D."/>
            <person name="Vear F."/>
            <person name="Vautrin S."/>
            <person name="Crespi M."/>
            <person name="Mangin B."/>
            <person name="Burke J.M."/>
            <person name="Salse J."/>
            <person name="Munos S."/>
            <person name="Vincourt P."/>
            <person name="Rieseberg L.H."/>
            <person name="Langlade N.B."/>
        </authorList>
    </citation>
    <scope>NUCLEOTIDE SEQUENCE [LARGE SCALE GENOMIC DNA]</scope>
    <source>
        <strain evidence="10">cv. SF193</strain>
        <tissue evidence="8">Leaves</tissue>
    </source>
</reference>
<accession>A0A251T3H6</accession>
<keyword evidence="4" id="KW-0418">Kinase</keyword>
<dbReference type="EMBL" id="MNCJ02000327">
    <property type="protein sequence ID" value="KAF5778334.1"/>
    <property type="molecule type" value="Genomic_DNA"/>
</dbReference>
<evidence type="ECO:0000256" key="1">
    <source>
        <dbReference type="ARBA" id="ARBA00022527"/>
    </source>
</evidence>
<keyword evidence="2 8" id="KW-0808">Transferase</keyword>
<dbReference type="GO" id="GO:0005886">
    <property type="term" value="C:plasma membrane"/>
    <property type="evidence" value="ECO:0000318"/>
    <property type="project" value="GO_Central"/>
</dbReference>
<keyword evidence="5 6" id="KW-0067">ATP-binding</keyword>
<sequence>MSFQTGQEAQSSQSLDCLPQCRQVTFSEIQVATNNFDESLVVGHGGFGRVYRGTITNGESVLDVAIKRLESTSDQGTAEFWAEVELLSELRHTNLVSLIGYCSHGKEMILVYEYMPNGTLLDRLHKCRFPLTWVRRLKISIGAAHGLEYFQGD</sequence>
<dbReference type="InterPro" id="IPR017441">
    <property type="entry name" value="Protein_kinase_ATP_BS"/>
</dbReference>
<reference evidence="8" key="3">
    <citation type="submission" date="2020-06" db="EMBL/GenBank/DDBJ databases">
        <title>Helianthus annuus Genome sequencing and assembly Release 2.</title>
        <authorList>
            <person name="Gouzy J."/>
            <person name="Langlade N."/>
            <person name="Munos S."/>
        </authorList>
    </citation>
    <scope>NUCLEOTIDE SEQUENCE</scope>
    <source>
        <tissue evidence="8">Leaves</tissue>
    </source>
</reference>
<keyword evidence="10" id="KW-1185">Reference proteome</keyword>
<evidence type="ECO:0000256" key="5">
    <source>
        <dbReference type="ARBA" id="ARBA00022840"/>
    </source>
</evidence>
<dbReference type="InterPro" id="IPR045272">
    <property type="entry name" value="ANXUR1/2-like"/>
</dbReference>
<evidence type="ECO:0000256" key="3">
    <source>
        <dbReference type="ARBA" id="ARBA00022741"/>
    </source>
</evidence>
<evidence type="ECO:0000256" key="6">
    <source>
        <dbReference type="PROSITE-ProRule" id="PRU10141"/>
    </source>
</evidence>
<dbReference type="SUPFAM" id="SSF56112">
    <property type="entry name" value="Protein kinase-like (PK-like)"/>
    <property type="match status" value="1"/>
</dbReference>
<gene>
    <name evidence="9" type="ORF">HannXRQ_Chr12g0373821</name>
    <name evidence="8" type="ORF">HanXRQr2_Chr12g0546271</name>
</gene>
<dbReference type="GO" id="GO:0005524">
    <property type="term" value="F:ATP binding"/>
    <property type="evidence" value="ECO:0007669"/>
    <property type="project" value="UniProtKB-UniRule"/>
</dbReference>
<dbReference type="PROSITE" id="PS00107">
    <property type="entry name" value="PROTEIN_KINASE_ATP"/>
    <property type="match status" value="1"/>
</dbReference>
<evidence type="ECO:0000256" key="4">
    <source>
        <dbReference type="ARBA" id="ARBA00022777"/>
    </source>
</evidence>
<dbReference type="InterPro" id="IPR011009">
    <property type="entry name" value="Kinase-like_dom_sf"/>
</dbReference>
<dbReference type="GO" id="GO:0004714">
    <property type="term" value="F:transmembrane receptor protein tyrosine kinase activity"/>
    <property type="evidence" value="ECO:0007669"/>
    <property type="project" value="InterPro"/>
</dbReference>
<dbReference type="Proteomes" id="UP000215914">
    <property type="component" value="Chromosome 12"/>
</dbReference>
<dbReference type="PANTHER" id="PTHR27003">
    <property type="entry name" value="OS07G0166700 PROTEIN"/>
    <property type="match status" value="1"/>
</dbReference>
<dbReference type="EMBL" id="CM007901">
    <property type="protein sequence ID" value="OTG05464.1"/>
    <property type="molecule type" value="Genomic_DNA"/>
</dbReference>
<dbReference type="GO" id="GO:0004672">
    <property type="term" value="F:protein kinase activity"/>
    <property type="evidence" value="ECO:0000318"/>
    <property type="project" value="GO_Central"/>
</dbReference>
<dbReference type="PROSITE" id="PS50011">
    <property type="entry name" value="PROTEIN_KINASE_DOM"/>
    <property type="match status" value="1"/>
</dbReference>
<dbReference type="InParanoid" id="A0A251T3H6"/>
<dbReference type="Gene3D" id="1.10.510.10">
    <property type="entry name" value="Transferase(Phosphotransferase) domain 1"/>
    <property type="match status" value="1"/>
</dbReference>
<dbReference type="InterPro" id="IPR000719">
    <property type="entry name" value="Prot_kinase_dom"/>
</dbReference>
<feature type="binding site" evidence="6">
    <location>
        <position position="67"/>
    </location>
    <ligand>
        <name>ATP</name>
        <dbReference type="ChEBI" id="CHEBI:30616"/>
    </ligand>
</feature>
<dbReference type="SMART" id="SM00219">
    <property type="entry name" value="TyrKc"/>
    <property type="match status" value="1"/>
</dbReference>
<dbReference type="Gramene" id="mRNA:HanXRQr2_Chr12g0546271">
    <property type="protein sequence ID" value="CDS:HanXRQr2_Chr12g0546271.1"/>
    <property type="gene ID" value="HanXRQr2_Chr12g0546271"/>
</dbReference>
<dbReference type="FunFam" id="3.30.200.20:FF:000039">
    <property type="entry name" value="receptor-like protein kinase FERONIA"/>
    <property type="match status" value="1"/>
</dbReference>